<dbReference type="EMBL" id="JAHBMH010000017">
    <property type="protein sequence ID" value="KAK1939080.1"/>
    <property type="molecule type" value="Genomic_DNA"/>
</dbReference>
<evidence type="ECO:0000313" key="1">
    <source>
        <dbReference type="EMBL" id="KAK1939080.1"/>
    </source>
</evidence>
<accession>A0AAD9LJT7</accession>
<name>A0AAD9LJT7_BABDI</name>
<organism evidence="1 2">
    <name type="scientific">Babesia divergens</name>
    <dbReference type="NCBI Taxonomy" id="32595"/>
    <lineage>
        <taxon>Eukaryota</taxon>
        <taxon>Sar</taxon>
        <taxon>Alveolata</taxon>
        <taxon>Apicomplexa</taxon>
        <taxon>Aconoidasida</taxon>
        <taxon>Piroplasmida</taxon>
        <taxon>Babesiidae</taxon>
        <taxon>Babesia</taxon>
    </lineage>
</organism>
<proteinExistence type="predicted"/>
<protein>
    <submittedName>
        <fullName evidence="1">Secreted antigen 1</fullName>
    </submittedName>
</protein>
<dbReference type="AlphaFoldDB" id="A0AAD9LJT7"/>
<comment type="caution">
    <text evidence="1">The sequence shown here is derived from an EMBL/GenBank/DDBJ whole genome shotgun (WGS) entry which is preliminary data.</text>
</comment>
<keyword evidence="2" id="KW-1185">Reference proteome</keyword>
<dbReference type="Proteomes" id="UP001195914">
    <property type="component" value="Unassembled WGS sequence"/>
</dbReference>
<gene>
    <name evidence="1" type="ORF">X943_003333</name>
</gene>
<reference evidence="1" key="1">
    <citation type="journal article" date="2014" name="Nucleic Acids Res.">
        <title>The evolutionary dynamics of variant antigen genes in Babesia reveal a history of genomic innovation underlying host-parasite interaction.</title>
        <authorList>
            <person name="Jackson A.P."/>
            <person name="Otto T.D."/>
            <person name="Darby A."/>
            <person name="Ramaprasad A."/>
            <person name="Xia D."/>
            <person name="Echaide I.E."/>
            <person name="Farber M."/>
            <person name="Gahlot S."/>
            <person name="Gamble J."/>
            <person name="Gupta D."/>
            <person name="Gupta Y."/>
            <person name="Jackson L."/>
            <person name="Malandrin L."/>
            <person name="Malas T.B."/>
            <person name="Moussa E."/>
            <person name="Nair M."/>
            <person name="Reid A.J."/>
            <person name="Sanders M."/>
            <person name="Sharma J."/>
            <person name="Tracey A."/>
            <person name="Quail M.A."/>
            <person name="Weir W."/>
            <person name="Wastling J.M."/>
            <person name="Hall N."/>
            <person name="Willadsen P."/>
            <person name="Lingelbach K."/>
            <person name="Shiels B."/>
            <person name="Tait A."/>
            <person name="Berriman M."/>
            <person name="Allred D.R."/>
            <person name="Pain A."/>
        </authorList>
    </citation>
    <scope>NUCLEOTIDE SEQUENCE</scope>
    <source>
        <strain evidence="1">1802A</strain>
    </source>
</reference>
<evidence type="ECO:0000313" key="2">
    <source>
        <dbReference type="Proteomes" id="UP001195914"/>
    </source>
</evidence>
<sequence>MSVACTEFPEPQDLKEILELLHKLNDARSISGAVLVTLEGEAKKYFKDSDSDGLSSVLWNVFTKAKEIRGSIISDTGTYQKYSSLDSHEGHDCVPNALKKFLPRGYAALLFMLFNCDSEFSGYSLGAWRDQKVNGSGGSTKDLFNWLTKEETLKPLTPGLIKRGFSDLSSNDGQTVADNIKTIISHESTGPLQKALSHLLFACEWDPALLGHACLFLHKFCSEVSTEGERLKGKFKGYSEELKNVCLGLSGSLQPFVSGSSQSHILAVSQGGNVYNDVFKNDSLDAYCDWLRGNLKNIIGSLEKMSSDCKTWGTSISFEWGYTAGPFLYGFVPKDKSWMNRINENLPKAITPLIESLNELEKALQTSSSVSSSSGSSAGATAGGVTTGVLGAGGLGFGAAYATNAFGFQNFISGLISSFLK</sequence>
<reference evidence="1" key="2">
    <citation type="submission" date="2021-05" db="EMBL/GenBank/DDBJ databases">
        <authorList>
            <person name="Pain A."/>
        </authorList>
    </citation>
    <scope>NUCLEOTIDE SEQUENCE</scope>
    <source>
        <strain evidence="1">1802A</strain>
    </source>
</reference>